<dbReference type="EMBL" id="UYYB01024694">
    <property type="protein sequence ID" value="VDM72294.1"/>
    <property type="molecule type" value="Genomic_DNA"/>
</dbReference>
<name>A0A3P7J348_STRVU</name>
<accession>A0A3P7J348</accession>
<organism evidence="2 3">
    <name type="scientific">Strongylus vulgaris</name>
    <name type="common">Blood worm</name>
    <dbReference type="NCBI Taxonomy" id="40348"/>
    <lineage>
        <taxon>Eukaryota</taxon>
        <taxon>Metazoa</taxon>
        <taxon>Ecdysozoa</taxon>
        <taxon>Nematoda</taxon>
        <taxon>Chromadorea</taxon>
        <taxon>Rhabditida</taxon>
        <taxon>Rhabditina</taxon>
        <taxon>Rhabditomorpha</taxon>
        <taxon>Strongyloidea</taxon>
        <taxon>Strongylidae</taxon>
        <taxon>Strongylus</taxon>
    </lineage>
</organism>
<evidence type="ECO:0000313" key="2">
    <source>
        <dbReference type="EMBL" id="VDM72294.1"/>
    </source>
</evidence>
<feature type="transmembrane region" description="Helical" evidence="1">
    <location>
        <begin position="78"/>
        <end position="100"/>
    </location>
</feature>
<evidence type="ECO:0000313" key="3">
    <source>
        <dbReference type="Proteomes" id="UP000270094"/>
    </source>
</evidence>
<dbReference type="Proteomes" id="UP000270094">
    <property type="component" value="Unassembled WGS sequence"/>
</dbReference>
<keyword evidence="1" id="KW-1133">Transmembrane helix</keyword>
<dbReference type="AlphaFoldDB" id="A0A3P7J348"/>
<feature type="non-terminal residue" evidence="2">
    <location>
        <position position="130"/>
    </location>
</feature>
<keyword evidence="1" id="KW-0812">Transmembrane</keyword>
<keyword evidence="3" id="KW-1185">Reference proteome</keyword>
<evidence type="ECO:0000256" key="1">
    <source>
        <dbReference type="SAM" id="Phobius"/>
    </source>
</evidence>
<dbReference type="OrthoDB" id="10255768at2759"/>
<sequence>MATAALREIGIFEDLDSVIAQVSVGEQQPKEGLDSESDDYLKLKKLENELDHLQVMEDYVKLETRNLEKELLHAQEEVWYSIVTNYYRFMLSVICFLFFFPRACLQVKRIQSVPLVIGQFLEAVDQDHAI</sequence>
<protein>
    <submittedName>
        <fullName evidence="2">Uncharacterized protein</fullName>
    </submittedName>
</protein>
<gene>
    <name evidence="2" type="ORF">SVUK_LOCUS7292</name>
</gene>
<proteinExistence type="predicted"/>
<keyword evidence="1" id="KW-0472">Membrane</keyword>
<reference evidence="2 3" key="1">
    <citation type="submission" date="2018-11" db="EMBL/GenBank/DDBJ databases">
        <authorList>
            <consortium name="Pathogen Informatics"/>
        </authorList>
    </citation>
    <scope>NUCLEOTIDE SEQUENCE [LARGE SCALE GENOMIC DNA]</scope>
</reference>